<dbReference type="SUPFAM" id="SSF110857">
    <property type="entry name" value="Gamma-glutamyl cyclotransferase-like"/>
    <property type="match status" value="1"/>
</dbReference>
<dbReference type="Pfam" id="PF06094">
    <property type="entry name" value="GGACT"/>
    <property type="match status" value="1"/>
</dbReference>
<dbReference type="Gene3D" id="3.10.490.10">
    <property type="entry name" value="Gamma-glutamyl cyclotransferase-like"/>
    <property type="match status" value="1"/>
</dbReference>
<comment type="similarity">
    <text evidence="1">Belongs to the gamma-glutamylcyclotransferase family.</text>
</comment>
<gene>
    <name evidence="5" type="ORF">BCR44DRAFT_34753</name>
</gene>
<dbReference type="PANTHER" id="PTHR31544:SF2">
    <property type="entry name" value="AIG2-LIKE PROTEIN D"/>
    <property type="match status" value="1"/>
</dbReference>
<dbReference type="InterPro" id="IPR009288">
    <property type="entry name" value="AIG2-like_dom"/>
</dbReference>
<name>A0A1Y2I210_9FUNG</name>
<evidence type="ECO:0000256" key="3">
    <source>
        <dbReference type="ARBA" id="ARBA00030602"/>
    </source>
</evidence>
<proteinExistence type="inferred from homology"/>
<protein>
    <recommendedName>
        <fullName evidence="3">Putative gamma-glutamylcyclotransferase</fullName>
    </recommendedName>
</protein>
<keyword evidence="2" id="KW-0808">Transferase</keyword>
<reference evidence="5 6" key="1">
    <citation type="submission" date="2016-07" db="EMBL/GenBank/DDBJ databases">
        <title>Pervasive Adenine N6-methylation of Active Genes in Fungi.</title>
        <authorList>
            <consortium name="DOE Joint Genome Institute"/>
            <person name="Mondo S.J."/>
            <person name="Dannebaum R.O."/>
            <person name="Kuo R.C."/>
            <person name="Labutti K."/>
            <person name="Haridas S."/>
            <person name="Kuo A."/>
            <person name="Salamov A."/>
            <person name="Ahrendt S.R."/>
            <person name="Lipzen A."/>
            <person name="Sullivan W."/>
            <person name="Andreopoulos W.B."/>
            <person name="Clum A."/>
            <person name="Lindquist E."/>
            <person name="Daum C."/>
            <person name="Ramamoorthy G.K."/>
            <person name="Gryganskyi A."/>
            <person name="Culley D."/>
            <person name="Magnuson J.K."/>
            <person name="James T.Y."/>
            <person name="O'Malley M.A."/>
            <person name="Stajich J.E."/>
            <person name="Spatafora J.W."/>
            <person name="Visel A."/>
            <person name="Grigoriev I.V."/>
        </authorList>
    </citation>
    <scope>NUCLEOTIDE SEQUENCE [LARGE SCALE GENOMIC DNA]</scope>
    <source>
        <strain evidence="5 6">PL171</strain>
    </source>
</reference>
<dbReference type="EMBL" id="MCFL01000002">
    <property type="protein sequence ID" value="ORZ40906.1"/>
    <property type="molecule type" value="Genomic_DNA"/>
</dbReference>
<dbReference type="InterPro" id="IPR036568">
    <property type="entry name" value="GGCT-like_sf"/>
</dbReference>
<dbReference type="InterPro" id="IPR013024">
    <property type="entry name" value="GGCT-like"/>
</dbReference>
<keyword evidence="6" id="KW-1185">Reference proteome</keyword>
<evidence type="ECO:0000259" key="4">
    <source>
        <dbReference type="Pfam" id="PF06094"/>
    </source>
</evidence>
<dbReference type="GO" id="GO:0016740">
    <property type="term" value="F:transferase activity"/>
    <property type="evidence" value="ECO:0007669"/>
    <property type="project" value="UniProtKB-KW"/>
</dbReference>
<dbReference type="InterPro" id="IPR045038">
    <property type="entry name" value="AIG2-like"/>
</dbReference>
<accession>A0A1Y2I210</accession>
<evidence type="ECO:0000313" key="6">
    <source>
        <dbReference type="Proteomes" id="UP000193411"/>
    </source>
</evidence>
<comment type="caution">
    <text evidence="5">The sequence shown here is derived from an EMBL/GenBank/DDBJ whole genome shotgun (WGS) entry which is preliminary data.</text>
</comment>
<dbReference type="PANTHER" id="PTHR31544">
    <property type="entry name" value="AIG2-LIKE PROTEIN D"/>
    <property type="match status" value="1"/>
</dbReference>
<dbReference type="CDD" id="cd06661">
    <property type="entry name" value="GGCT_like"/>
    <property type="match status" value="1"/>
</dbReference>
<evidence type="ECO:0000256" key="1">
    <source>
        <dbReference type="ARBA" id="ARBA00008861"/>
    </source>
</evidence>
<sequence length="188" mass="21250">MSHQGQQEKSILVFVYGSLMHPEVWRRVTGAATADERKAYPAMIQGYVRRAVTDASAFYPAIRATGNPDDKVYGLAIEVEGEYVKGVTARLDQYETAMYSRIQVPITLLSTRTDAAGGTLPPSIRADERIMWEPPATMRGTEPVLANTYVWAAEMTRLHPTLDWDYEAFVQKQFGMFEEDMHKQRLAN</sequence>
<feature type="domain" description="Gamma-glutamylcyclotransferase AIG2-like" evidence="4">
    <location>
        <begin position="13"/>
        <end position="110"/>
    </location>
</feature>
<organism evidence="5 6">
    <name type="scientific">Catenaria anguillulae PL171</name>
    <dbReference type="NCBI Taxonomy" id="765915"/>
    <lineage>
        <taxon>Eukaryota</taxon>
        <taxon>Fungi</taxon>
        <taxon>Fungi incertae sedis</taxon>
        <taxon>Blastocladiomycota</taxon>
        <taxon>Blastocladiomycetes</taxon>
        <taxon>Blastocladiales</taxon>
        <taxon>Catenariaceae</taxon>
        <taxon>Catenaria</taxon>
    </lineage>
</organism>
<evidence type="ECO:0000256" key="2">
    <source>
        <dbReference type="ARBA" id="ARBA00022679"/>
    </source>
</evidence>
<dbReference type="Proteomes" id="UP000193411">
    <property type="component" value="Unassembled WGS sequence"/>
</dbReference>
<evidence type="ECO:0000313" key="5">
    <source>
        <dbReference type="EMBL" id="ORZ40906.1"/>
    </source>
</evidence>
<dbReference type="AlphaFoldDB" id="A0A1Y2I210"/>
<dbReference type="OrthoDB" id="1044435at2759"/>